<evidence type="ECO:0000313" key="2">
    <source>
        <dbReference type="EMBL" id="VVD63645.1"/>
    </source>
</evidence>
<evidence type="ECO:0000313" key="3">
    <source>
        <dbReference type="Proteomes" id="UP000334380"/>
    </source>
</evidence>
<feature type="region of interest" description="Disordered" evidence="1">
    <location>
        <begin position="104"/>
        <end position="125"/>
    </location>
</feature>
<dbReference type="Proteomes" id="UP000334380">
    <property type="component" value="Unassembled WGS sequence"/>
</dbReference>
<name>A0A5E4RKL0_9BURK</name>
<dbReference type="EMBL" id="CABPRU010000001">
    <property type="protein sequence ID" value="VVD63645.1"/>
    <property type="molecule type" value="Genomic_DNA"/>
</dbReference>
<organism evidence="2 3">
    <name type="scientific">Pandoraea terrigena</name>
    <dbReference type="NCBI Taxonomy" id="2508292"/>
    <lineage>
        <taxon>Bacteria</taxon>
        <taxon>Pseudomonadati</taxon>
        <taxon>Pseudomonadota</taxon>
        <taxon>Betaproteobacteria</taxon>
        <taxon>Burkholderiales</taxon>
        <taxon>Burkholderiaceae</taxon>
        <taxon>Pandoraea</taxon>
    </lineage>
</organism>
<protein>
    <submittedName>
        <fullName evidence="2">Uncharacterized protein</fullName>
    </submittedName>
</protein>
<sequence>MIAQNTQRLVQLLAMRRRDSHGNLHSLAQVANRPVAAVTEWWRPGAPPLDHGDFRADFVSSRAERRALLSLPRREGRAACADAATQTDAAWEAPPPYLALDAMPGAAGPGMSRGGPTRYDAAGTT</sequence>
<evidence type="ECO:0000256" key="1">
    <source>
        <dbReference type="SAM" id="MobiDB-lite"/>
    </source>
</evidence>
<accession>A0A5E4RKL0</accession>
<dbReference type="AlphaFoldDB" id="A0A5E4RKL0"/>
<keyword evidence="3" id="KW-1185">Reference proteome</keyword>
<proteinExistence type="predicted"/>
<gene>
    <name evidence="2" type="ORF">PTE31013_00234</name>
</gene>
<reference evidence="2 3" key="1">
    <citation type="submission" date="2019-08" db="EMBL/GenBank/DDBJ databases">
        <authorList>
            <person name="Peeters C."/>
        </authorList>
    </citation>
    <scope>NUCLEOTIDE SEQUENCE [LARGE SCALE GENOMIC DNA]</scope>
    <source>
        <strain evidence="2 3">LMG 31013</strain>
    </source>
</reference>